<reference evidence="3 4" key="1">
    <citation type="submission" date="2015-06" db="EMBL/GenBank/DDBJ databases">
        <title>Rapid spread of a carbapenem resistance gene driven by multiple levels of genetic mobility.</title>
        <authorList>
            <person name="Sheppard A.E."/>
            <person name="Stoesser N."/>
            <person name="Wilson D."/>
            <person name="Sebra R."/>
            <person name="Kasarskis A."/>
            <person name="Anson L."/>
            <person name="Giess A."/>
            <person name="Pankhurst L."/>
            <person name="Vaughan A."/>
            <person name="Grim C.J."/>
            <person name="Cox H."/>
            <person name="Yeh A."/>
            <person name="Sifri C.D."/>
            <person name="Walker S."/>
            <person name="Peto T.E."/>
            <person name="Crook D.W."/>
            <person name="Mathers A.J."/>
        </authorList>
    </citation>
    <scope>NUCLEOTIDE SEQUENCE [LARGE SCALE GENOMIC DNA]</scope>
    <source>
        <strain evidence="3 4">CAV1151</strain>
    </source>
</reference>
<dbReference type="InterPro" id="IPR000792">
    <property type="entry name" value="Tscrpt_reg_LuxR_C"/>
</dbReference>
<feature type="domain" description="HTH luxR-type" evidence="2">
    <location>
        <begin position="171"/>
        <end position="228"/>
    </location>
</feature>
<evidence type="ECO:0000259" key="2">
    <source>
        <dbReference type="SMART" id="SM00421"/>
    </source>
</evidence>
<dbReference type="InterPro" id="IPR016032">
    <property type="entry name" value="Sig_transdc_resp-reg_C-effctor"/>
</dbReference>
<dbReference type="SMART" id="SM00421">
    <property type="entry name" value="HTH_LUXR"/>
    <property type="match status" value="1"/>
</dbReference>
<dbReference type="EMBL" id="CP011602">
    <property type="protein sequence ID" value="AKL14453.1"/>
    <property type="molecule type" value="Genomic_DNA"/>
</dbReference>
<accession>A0AAC8TPY4</accession>
<dbReference type="GO" id="GO:0006355">
    <property type="term" value="P:regulation of DNA-templated transcription"/>
    <property type="evidence" value="ECO:0007669"/>
    <property type="project" value="InterPro"/>
</dbReference>
<dbReference type="Proteomes" id="UP000035479">
    <property type="component" value="Chromosome"/>
</dbReference>
<dbReference type="GO" id="GO:0003677">
    <property type="term" value="F:DNA binding"/>
    <property type="evidence" value="ECO:0007669"/>
    <property type="project" value="UniProtKB-KW"/>
</dbReference>
<proteinExistence type="predicted"/>
<name>A0AAC8TPY4_9ENTR</name>
<dbReference type="Gene3D" id="1.10.10.10">
    <property type="entry name" value="Winged helix-like DNA-binding domain superfamily/Winged helix DNA-binding domain"/>
    <property type="match status" value="1"/>
</dbReference>
<dbReference type="SUPFAM" id="SSF46894">
    <property type="entry name" value="C-terminal effector domain of the bipartite response regulators"/>
    <property type="match status" value="1"/>
</dbReference>
<protein>
    <recommendedName>
        <fullName evidence="2">HTH luxR-type domain-containing protein</fullName>
    </recommendedName>
</protein>
<evidence type="ECO:0000313" key="4">
    <source>
        <dbReference type="Proteomes" id="UP000035479"/>
    </source>
</evidence>
<organism evidence="3 4">
    <name type="scientific">Phytobacter ursingii</name>
    <dbReference type="NCBI Taxonomy" id="1972431"/>
    <lineage>
        <taxon>Bacteria</taxon>
        <taxon>Pseudomonadati</taxon>
        <taxon>Pseudomonadota</taxon>
        <taxon>Gammaproteobacteria</taxon>
        <taxon>Enterobacterales</taxon>
        <taxon>Enterobacteriaceae</taxon>
        <taxon>Phytobacter</taxon>
    </lineage>
</organism>
<sequence>MRSEARREKKRRTKSRHTVLPYRHDVPQIIDGLEQLSQQLSYTLPESIISQMLISTDSFLAYAWSRHLFIGKRTAVFPSLDAARYRLGDSSLSSLIVDMESLTSSRFAVLEALRGHCLAKDGLRTYLLVSHPDPPMCAFFCAAGPFELLKRNQPVRQLREALLAPPLPETPPRFSPTEWQLLTRLAQGHTLKETARQLGMPYHRAVYRVTTLLQRLGLSTRLHLTQLLHRLTLDVNH</sequence>
<keyword evidence="1" id="KW-0238">DNA-binding</keyword>
<dbReference type="InterPro" id="IPR036388">
    <property type="entry name" value="WH-like_DNA-bd_sf"/>
</dbReference>
<dbReference type="RefSeq" id="WP_047372536.1">
    <property type="nucleotide sequence ID" value="NZ_CP011602.1"/>
</dbReference>
<dbReference type="AlphaFoldDB" id="A0AAC8TPY4"/>
<gene>
    <name evidence="3" type="ORF">AB182_25660</name>
</gene>
<dbReference type="KEGG" id="kin:AB182_25660"/>
<evidence type="ECO:0000313" key="3">
    <source>
        <dbReference type="EMBL" id="AKL14453.1"/>
    </source>
</evidence>
<evidence type="ECO:0000256" key="1">
    <source>
        <dbReference type="ARBA" id="ARBA00023125"/>
    </source>
</evidence>